<protein>
    <recommendedName>
        <fullName evidence="7">Phosphatidylglycerol--prolipoprotein diacylglyceryl transferase</fullName>
        <ecNumber evidence="7">2.5.1.145</ecNumber>
    </recommendedName>
</protein>
<feature type="transmembrane region" description="Helical" evidence="7">
    <location>
        <begin position="232"/>
        <end position="254"/>
    </location>
</feature>
<dbReference type="GO" id="GO:0005886">
    <property type="term" value="C:plasma membrane"/>
    <property type="evidence" value="ECO:0007669"/>
    <property type="project" value="UniProtKB-SubCell"/>
</dbReference>
<dbReference type="GO" id="GO:0008961">
    <property type="term" value="F:phosphatidylglycerol-prolipoprotein diacylglyceryl transferase activity"/>
    <property type="evidence" value="ECO:0007669"/>
    <property type="project" value="UniProtKB-UniRule"/>
</dbReference>
<evidence type="ECO:0000256" key="4">
    <source>
        <dbReference type="ARBA" id="ARBA00022692"/>
    </source>
</evidence>
<evidence type="ECO:0000256" key="1">
    <source>
        <dbReference type="ARBA" id="ARBA00007150"/>
    </source>
</evidence>
<comment type="function">
    <text evidence="7">Catalyzes the transfer of the diacylglyceryl group from phosphatidylglycerol to the sulfhydryl group of the N-terminal cysteine of a prolipoprotein, the first step in the formation of mature lipoproteins.</text>
</comment>
<dbReference type="PANTHER" id="PTHR30589:SF0">
    <property type="entry name" value="PHOSPHATIDYLGLYCEROL--PROLIPOPROTEIN DIACYLGLYCERYL TRANSFERASE"/>
    <property type="match status" value="1"/>
</dbReference>
<feature type="transmembrane region" description="Helical" evidence="7">
    <location>
        <begin position="117"/>
        <end position="135"/>
    </location>
</feature>
<dbReference type="HAMAP" id="MF_01147">
    <property type="entry name" value="Lgt"/>
    <property type="match status" value="1"/>
</dbReference>
<evidence type="ECO:0000256" key="7">
    <source>
        <dbReference type="HAMAP-Rule" id="MF_01147"/>
    </source>
</evidence>
<dbReference type="GeneID" id="99677431"/>
<dbReference type="GO" id="GO:0042158">
    <property type="term" value="P:lipoprotein biosynthetic process"/>
    <property type="evidence" value="ECO:0007669"/>
    <property type="project" value="UniProtKB-UniRule"/>
</dbReference>
<accession>A0AAX3W6Y9</accession>
<dbReference type="RefSeq" id="WP_026023720.1">
    <property type="nucleotide sequence ID" value="NZ_CP116807.1"/>
</dbReference>
<comment type="subcellular location">
    <subcellularLocation>
        <location evidence="7">Cell membrane</location>
        <topology evidence="7">Multi-pass membrane protein</topology>
    </subcellularLocation>
</comment>
<evidence type="ECO:0000313" key="9">
    <source>
        <dbReference type="Proteomes" id="UP001223261"/>
    </source>
</evidence>
<keyword evidence="2 7" id="KW-1003">Cell membrane</keyword>
<feature type="transmembrane region" description="Helical" evidence="7">
    <location>
        <begin position="203"/>
        <end position="220"/>
    </location>
</feature>
<reference evidence="8" key="1">
    <citation type="journal article" date="2023" name="Antibiotics">
        <title>Prevalence and Molecular Characterization of Methicillin-Resistant Staphylococci (MRS) and Mammaliicocci (MRM) in Dromedary Camels from Algeria: First Detection of SCCmec-mecC Hybrid in Methicillin-Resistant Mammaliicoccus lentus.</title>
        <authorList>
            <person name="Belhout C."/>
            <person name="Boyen F."/>
            <person name="Vereecke N."/>
            <person name="Theuns S."/>
            <person name="Taibi N."/>
            <person name="Stegger M."/>
            <person name="de la Fe-Rodriguez P.Y."/>
            <person name="Bouayad L."/>
            <person name="Elgroud R."/>
            <person name="Butaye P."/>
        </authorList>
    </citation>
    <scope>NUCLEOTIDE SEQUENCE</scope>
    <source>
        <strain evidence="8">7048</strain>
    </source>
</reference>
<dbReference type="AlphaFoldDB" id="A0AAX3W6Y9"/>
<evidence type="ECO:0000256" key="6">
    <source>
        <dbReference type="ARBA" id="ARBA00023136"/>
    </source>
</evidence>
<comment type="similarity">
    <text evidence="1 7">Belongs to the Lgt family.</text>
</comment>
<feature type="transmembrane region" description="Helical" evidence="7">
    <location>
        <begin position="51"/>
        <end position="73"/>
    </location>
</feature>
<evidence type="ECO:0000256" key="3">
    <source>
        <dbReference type="ARBA" id="ARBA00022679"/>
    </source>
</evidence>
<evidence type="ECO:0000256" key="5">
    <source>
        <dbReference type="ARBA" id="ARBA00022989"/>
    </source>
</evidence>
<keyword evidence="3 7" id="KW-0808">Transferase</keyword>
<feature type="transmembrane region" description="Helical" evidence="7">
    <location>
        <begin position="178"/>
        <end position="196"/>
    </location>
</feature>
<feature type="transmembrane region" description="Helical" evidence="7">
    <location>
        <begin position="20"/>
        <end position="39"/>
    </location>
</feature>
<keyword evidence="5 7" id="KW-1133">Transmembrane helix</keyword>
<sequence>MMEVLGIDPVAIQLGPLSIRWYGIIIASGILIGYLMAQSTAKKVGIKEETLIDLIIWCVVMAIICARIYYVAFEWEYYSQHLAEIPLIMNGGIAIHGGLIGAFLTGAILCRVKNLSFFQMVDIVAPGIILAQAIGRWGNFINQEAHGGPVSRSFLENIHIPEFIINQMQIDGVFYQPTFLYESIWNIIGFIILLLIRPHLKIGETFFAYLIYYSIGRYFIEGLRTDSLMLTEYLRIAQVISIVIIIASIIFILYRRIRYDLPKFREVKGYYHNSN</sequence>
<evidence type="ECO:0000256" key="2">
    <source>
        <dbReference type="ARBA" id="ARBA00022475"/>
    </source>
</evidence>
<dbReference type="Proteomes" id="UP001223261">
    <property type="component" value="Chromosome"/>
</dbReference>
<dbReference type="EC" id="2.5.1.145" evidence="7"/>
<dbReference type="PROSITE" id="PS01311">
    <property type="entry name" value="LGT"/>
    <property type="match status" value="1"/>
</dbReference>
<dbReference type="Pfam" id="PF01790">
    <property type="entry name" value="LGT"/>
    <property type="match status" value="1"/>
</dbReference>
<evidence type="ECO:0000313" key="8">
    <source>
        <dbReference type="EMBL" id="WHI60750.1"/>
    </source>
</evidence>
<feature type="transmembrane region" description="Helical" evidence="7">
    <location>
        <begin position="85"/>
        <end position="110"/>
    </location>
</feature>
<gene>
    <name evidence="7 8" type="primary">lgt</name>
    <name evidence="8" type="ORF">PYH69_03725</name>
</gene>
<keyword evidence="4 7" id="KW-0812">Transmembrane</keyword>
<dbReference type="InterPro" id="IPR001640">
    <property type="entry name" value="Lgt"/>
</dbReference>
<dbReference type="NCBIfam" id="TIGR00544">
    <property type="entry name" value="lgt"/>
    <property type="match status" value="1"/>
</dbReference>
<feature type="binding site" evidence="7">
    <location>
        <position position="136"/>
    </location>
    <ligand>
        <name>a 1,2-diacyl-sn-glycero-3-phospho-(1'-sn-glycerol)</name>
        <dbReference type="ChEBI" id="CHEBI:64716"/>
    </ligand>
</feature>
<name>A0AAX3W6Y9_MAMLE</name>
<dbReference type="EMBL" id="CP118848">
    <property type="protein sequence ID" value="WHI60750.1"/>
    <property type="molecule type" value="Genomic_DNA"/>
</dbReference>
<keyword evidence="6 7" id="KW-0472">Membrane</keyword>
<comment type="pathway">
    <text evidence="7">Protein modification; lipoprotein biosynthesis (diacylglyceryl transfer).</text>
</comment>
<dbReference type="PANTHER" id="PTHR30589">
    <property type="entry name" value="PROLIPOPROTEIN DIACYLGLYCERYL TRANSFERASE"/>
    <property type="match status" value="1"/>
</dbReference>
<proteinExistence type="inferred from homology"/>
<comment type="catalytic activity">
    <reaction evidence="7">
        <text>L-cysteinyl-[prolipoprotein] + a 1,2-diacyl-sn-glycero-3-phospho-(1'-sn-glycerol) = an S-1,2-diacyl-sn-glyceryl-L-cysteinyl-[prolipoprotein] + sn-glycerol 1-phosphate + H(+)</text>
        <dbReference type="Rhea" id="RHEA:56712"/>
        <dbReference type="Rhea" id="RHEA-COMP:14679"/>
        <dbReference type="Rhea" id="RHEA-COMP:14680"/>
        <dbReference type="ChEBI" id="CHEBI:15378"/>
        <dbReference type="ChEBI" id="CHEBI:29950"/>
        <dbReference type="ChEBI" id="CHEBI:57685"/>
        <dbReference type="ChEBI" id="CHEBI:64716"/>
        <dbReference type="ChEBI" id="CHEBI:140658"/>
        <dbReference type="EC" id="2.5.1.145"/>
    </reaction>
</comment>
<organism evidence="8 9">
    <name type="scientific">Mammaliicoccus lentus</name>
    <name type="common">Staphylococcus lentus</name>
    <dbReference type="NCBI Taxonomy" id="42858"/>
    <lineage>
        <taxon>Bacteria</taxon>
        <taxon>Bacillati</taxon>
        <taxon>Bacillota</taxon>
        <taxon>Bacilli</taxon>
        <taxon>Bacillales</taxon>
        <taxon>Staphylococcaceae</taxon>
        <taxon>Mammaliicoccus</taxon>
    </lineage>
</organism>